<dbReference type="GO" id="GO:0008202">
    <property type="term" value="P:steroid metabolic process"/>
    <property type="evidence" value="ECO:0007669"/>
    <property type="project" value="UniProtKB-ARBA"/>
</dbReference>
<dbReference type="Gene3D" id="3.90.700.10">
    <property type="entry name" value="Succinate dehydrogenase/fumarate reductase flavoprotein, catalytic domain"/>
    <property type="match status" value="1"/>
</dbReference>
<dbReference type="InterPro" id="IPR050315">
    <property type="entry name" value="FAD-oxidoreductase_2"/>
</dbReference>
<dbReference type="NCBIfam" id="NF005511">
    <property type="entry name" value="PRK07121.1-4"/>
    <property type="match status" value="1"/>
</dbReference>
<comment type="caution">
    <text evidence="6">The sequence shown here is derived from an EMBL/GenBank/DDBJ whole genome shotgun (WGS) entry which is preliminary data.</text>
</comment>
<evidence type="ECO:0000313" key="6">
    <source>
        <dbReference type="EMBL" id="KJZ33399.1"/>
    </source>
</evidence>
<reference evidence="6 7" key="1">
    <citation type="submission" date="2015-03" db="EMBL/GenBank/DDBJ databases">
        <title>Comparative genomics of Pseudomonas insights into diversity of traits involved in vanlence and defense.</title>
        <authorList>
            <person name="Qin Y."/>
        </authorList>
    </citation>
    <scope>NUCLEOTIDE SEQUENCE [LARGE SCALE GENOMIC DNA]</scope>
    <source>
        <strain evidence="6 7">C3</strain>
    </source>
</reference>
<comment type="cofactor">
    <cofactor evidence="1">
        <name>FAD</name>
        <dbReference type="ChEBI" id="CHEBI:57692"/>
    </cofactor>
</comment>
<dbReference type="InterPro" id="IPR003953">
    <property type="entry name" value="FAD-dep_OxRdtase_2_FAD-bd"/>
</dbReference>
<keyword evidence="2" id="KW-0285">Flavoprotein</keyword>
<dbReference type="EMBL" id="LACD01000052">
    <property type="protein sequence ID" value="KJZ33399.1"/>
    <property type="molecule type" value="Genomic_DNA"/>
</dbReference>
<keyword evidence="3" id="KW-0274">FAD</keyword>
<keyword evidence="4" id="KW-0560">Oxidoreductase</keyword>
<accession>A0A0F4SNB2</accession>
<proteinExistence type="predicted"/>
<dbReference type="InterPro" id="IPR027477">
    <property type="entry name" value="Succ_DH/fumarate_Rdtase_cat_sf"/>
</dbReference>
<sequence length="559" mass="60224">MDSLNGLTALRVSSADQLQWDDRCDLLVVGFGGAGACAAIEAASRGLAVLALDRFEGGGATALSGGVVYAGGGTPYQRQAGYEDSSEAMFNYLRREVGEAVSSQTLRDFCEGSCEQLAWLERQGVAFESSVPPHKTSYPSDQYYLYYSGNEAVPAYAAIAKPAPRGHRTKGPGMSGASLFAPLKASALRHGARLRSQCEVRRLVLDTRDHVLGVEAWHLPPGSRAARQHARLSRWASAIHMYAPALADRLRARLRRIEQTSAERQLIRAEQGVLLSSGGFIFNRGWVRQHASQYLAGLPLGTTGCNGSGIALGQSAGGSVARMNKVSAWRFINPPLAWARGLIVNARGQRYANEEIYGATLGHAMVEEQDGRAILILNRALVREALRQVGPGKVWQFQRLPVLLNLLFNARRSNSLTTLAKRCGLPVEALRQSVETYSRAARGEVVDTFGKSQAMLADMDQGPWYALDLSFASRLFPCPVITLGGLKVCEHSGQVLDHAGQPILGLYSAGRNAVGVASNLYVSGLSLADCIYSGRRAAAHLADQVALQTTRSGEQQCNV</sequence>
<evidence type="ECO:0000256" key="3">
    <source>
        <dbReference type="ARBA" id="ARBA00022827"/>
    </source>
</evidence>
<name>A0A0F4SNB2_PSEFL</name>
<dbReference type="PANTHER" id="PTHR43400">
    <property type="entry name" value="FUMARATE REDUCTASE"/>
    <property type="match status" value="1"/>
</dbReference>
<dbReference type="SUPFAM" id="SSF56425">
    <property type="entry name" value="Succinate dehydrogenase/fumarate reductase flavoprotein, catalytic domain"/>
    <property type="match status" value="1"/>
</dbReference>
<evidence type="ECO:0000256" key="4">
    <source>
        <dbReference type="ARBA" id="ARBA00023002"/>
    </source>
</evidence>
<gene>
    <name evidence="6" type="ORF">VC34_29890</name>
</gene>
<dbReference type="PATRIC" id="fig|294.131.peg.5742"/>
<dbReference type="SUPFAM" id="SSF51905">
    <property type="entry name" value="FAD/NAD(P)-binding domain"/>
    <property type="match status" value="1"/>
</dbReference>
<dbReference type="Proteomes" id="UP000033500">
    <property type="component" value="Unassembled WGS sequence"/>
</dbReference>
<evidence type="ECO:0000313" key="7">
    <source>
        <dbReference type="Proteomes" id="UP000033500"/>
    </source>
</evidence>
<evidence type="ECO:0000259" key="5">
    <source>
        <dbReference type="Pfam" id="PF00890"/>
    </source>
</evidence>
<dbReference type="Gene3D" id="3.50.50.60">
    <property type="entry name" value="FAD/NAD(P)-binding domain"/>
    <property type="match status" value="2"/>
</dbReference>
<dbReference type="PANTHER" id="PTHR43400:SF10">
    <property type="entry name" value="3-OXOSTEROID 1-DEHYDROGENASE"/>
    <property type="match status" value="1"/>
</dbReference>
<dbReference type="RefSeq" id="WP_046049828.1">
    <property type="nucleotide sequence ID" value="NZ_LACD01000052.1"/>
</dbReference>
<organism evidence="6 7">
    <name type="scientific">Pseudomonas fluorescens</name>
    <dbReference type="NCBI Taxonomy" id="294"/>
    <lineage>
        <taxon>Bacteria</taxon>
        <taxon>Pseudomonadati</taxon>
        <taxon>Pseudomonadota</taxon>
        <taxon>Gammaproteobacteria</taxon>
        <taxon>Pseudomonadales</taxon>
        <taxon>Pseudomonadaceae</taxon>
        <taxon>Pseudomonas</taxon>
    </lineage>
</organism>
<evidence type="ECO:0000256" key="1">
    <source>
        <dbReference type="ARBA" id="ARBA00001974"/>
    </source>
</evidence>
<protein>
    <submittedName>
        <fullName evidence="6">Delta 4, 5-alpha steroid dehydrogenase</fullName>
    </submittedName>
</protein>
<dbReference type="Pfam" id="PF00890">
    <property type="entry name" value="FAD_binding_2"/>
    <property type="match status" value="1"/>
</dbReference>
<evidence type="ECO:0000256" key="2">
    <source>
        <dbReference type="ARBA" id="ARBA00022630"/>
    </source>
</evidence>
<dbReference type="GO" id="GO:0016491">
    <property type="term" value="F:oxidoreductase activity"/>
    <property type="evidence" value="ECO:0007669"/>
    <property type="project" value="UniProtKB-KW"/>
</dbReference>
<feature type="domain" description="FAD-dependent oxidoreductase 2 FAD-binding" evidence="5">
    <location>
        <begin position="25"/>
        <end position="516"/>
    </location>
</feature>
<dbReference type="AlphaFoldDB" id="A0A0F4SNB2"/>
<dbReference type="InterPro" id="IPR036188">
    <property type="entry name" value="FAD/NAD-bd_sf"/>
</dbReference>